<dbReference type="RefSeq" id="WP_104869968.1">
    <property type="nucleotide sequence ID" value="NZ_JAQENY010000122.1"/>
</dbReference>
<organism evidence="1 2">
    <name type="scientific">Enterococcus lactis</name>
    <dbReference type="NCBI Taxonomy" id="357441"/>
    <lineage>
        <taxon>Bacteria</taxon>
        <taxon>Bacillati</taxon>
        <taxon>Bacillota</taxon>
        <taxon>Bacilli</taxon>
        <taxon>Lactobacillales</taxon>
        <taxon>Enterococcaceae</taxon>
        <taxon>Enterococcus</taxon>
    </lineage>
</organism>
<name>A0AAJ1SLH2_9ENTE</name>
<evidence type="ECO:0000313" key="2">
    <source>
        <dbReference type="Proteomes" id="UP001238215"/>
    </source>
</evidence>
<protein>
    <submittedName>
        <fullName evidence="1">Uncharacterized protein</fullName>
    </submittedName>
</protein>
<comment type="caution">
    <text evidence="1">The sequence shown here is derived from an EMBL/GenBank/DDBJ whole genome shotgun (WGS) entry which is preliminary data.</text>
</comment>
<evidence type="ECO:0000313" key="1">
    <source>
        <dbReference type="EMBL" id="MDP8589552.1"/>
    </source>
</evidence>
<dbReference type="Proteomes" id="UP001238215">
    <property type="component" value="Unassembled WGS sequence"/>
</dbReference>
<keyword evidence="2" id="KW-1185">Reference proteome</keyword>
<gene>
    <name evidence="1" type="ORF">RAN64_05750</name>
</gene>
<proteinExistence type="predicted"/>
<dbReference type="AlphaFoldDB" id="A0AAJ1SLH2"/>
<reference evidence="1 2" key="1">
    <citation type="submission" date="2023-08" db="EMBL/GenBank/DDBJ databases">
        <title>Whole genome sequencing of Enterococcus.</title>
        <authorList>
            <person name="Kaptchouang Tchatchouang C.D."/>
            <person name="Ateba C.N."/>
        </authorList>
    </citation>
    <scope>NUCLEOTIDE SEQUENCE [LARGE SCALE GENOMIC DNA]</scope>
    <source>
        <strain evidence="1 2">ENT3_CNKT_NWU</strain>
    </source>
</reference>
<accession>A0AAJ1SLH2</accession>
<sequence length="60" mass="7138">MIPQKNEFDQCGMTKEDWQALPEIFKFLNRQSIEDWYGNGAIKQLNKIERKLIKISDSLH</sequence>
<dbReference type="EMBL" id="JAVBZS010000011">
    <property type="protein sequence ID" value="MDP8589552.1"/>
    <property type="molecule type" value="Genomic_DNA"/>
</dbReference>